<dbReference type="CDD" id="cd07739">
    <property type="entry name" value="metallo-hydrolase-like_MBL-fold"/>
    <property type="match status" value="1"/>
</dbReference>
<dbReference type="InterPro" id="IPR050855">
    <property type="entry name" value="NDM-1-like"/>
</dbReference>
<dbReference type="SMART" id="SM00849">
    <property type="entry name" value="Lactamase_B"/>
    <property type="match status" value="1"/>
</dbReference>
<accession>A0A0F7TN87</accession>
<evidence type="ECO:0000313" key="3">
    <source>
        <dbReference type="Proteomes" id="UP000042958"/>
    </source>
</evidence>
<dbReference type="Proteomes" id="UP000042958">
    <property type="component" value="Unassembled WGS sequence"/>
</dbReference>
<dbReference type="STRING" id="104259.A0A0F7TN87"/>
<name>A0A0F7TN87_PENBI</name>
<evidence type="ECO:0000259" key="1">
    <source>
        <dbReference type="SMART" id="SM00849"/>
    </source>
</evidence>
<gene>
    <name evidence="2" type="ORF">PMG11_06018</name>
</gene>
<dbReference type="AlphaFoldDB" id="A0A0F7TN87"/>
<dbReference type="OrthoDB" id="536211at2759"/>
<keyword evidence="3" id="KW-1185">Reference proteome</keyword>
<dbReference type="InterPro" id="IPR001279">
    <property type="entry name" value="Metallo-B-lactamas"/>
</dbReference>
<protein>
    <recommendedName>
        <fullName evidence="1">Metallo-beta-lactamase domain-containing protein</fullName>
    </recommendedName>
</protein>
<proteinExistence type="predicted"/>
<reference evidence="3" key="1">
    <citation type="journal article" date="2015" name="Genome Announc.">
        <title>Draft genome sequence of the fungus Penicillium brasilianum MG11.</title>
        <authorList>
            <person name="Horn F."/>
            <person name="Linde J."/>
            <person name="Mattern D.J."/>
            <person name="Walther G."/>
            <person name="Guthke R."/>
            <person name="Brakhage A.A."/>
            <person name="Valiante V."/>
        </authorList>
    </citation>
    <scope>NUCLEOTIDE SEQUENCE [LARGE SCALE GENOMIC DNA]</scope>
    <source>
        <strain evidence="3">MG11</strain>
    </source>
</reference>
<evidence type="ECO:0000313" key="2">
    <source>
        <dbReference type="EMBL" id="CEJ57321.1"/>
    </source>
</evidence>
<dbReference type="SUPFAM" id="SSF56281">
    <property type="entry name" value="Metallo-hydrolase/oxidoreductase"/>
    <property type="match status" value="1"/>
</dbReference>
<organism evidence="2 3">
    <name type="scientific">Penicillium brasilianum</name>
    <dbReference type="NCBI Taxonomy" id="104259"/>
    <lineage>
        <taxon>Eukaryota</taxon>
        <taxon>Fungi</taxon>
        <taxon>Dikarya</taxon>
        <taxon>Ascomycota</taxon>
        <taxon>Pezizomycotina</taxon>
        <taxon>Eurotiomycetes</taxon>
        <taxon>Eurotiomycetidae</taxon>
        <taxon>Eurotiales</taxon>
        <taxon>Aspergillaceae</taxon>
        <taxon>Penicillium</taxon>
    </lineage>
</organism>
<dbReference type="Gene3D" id="3.60.15.10">
    <property type="entry name" value="Ribonuclease Z/Hydroxyacylglutathione hydrolase-like"/>
    <property type="match status" value="1"/>
</dbReference>
<dbReference type="PANTHER" id="PTHR42951">
    <property type="entry name" value="METALLO-BETA-LACTAMASE DOMAIN-CONTAINING"/>
    <property type="match status" value="1"/>
</dbReference>
<sequence>MLDLLVSSQTSITRSSLQVDVDGAPAIQTGTGHADPSKNWFSPICCTLIQGPRSAILVDTPVTGDLAEKLAEWVKQTAPGKQLRYIYTTHAHGDHFFGNPVLLRHFPQAECVATPSVARAIAKQLPDGVDMWKQMFPGGQVPEGQFSPTSLPPGGEFSIDGAPLFGIDVLYSDTEASSFLYVPELKLVVCGDIVCGDCYQFFGEASTPEKRQMWLQSLDQIASLDPHIVVPGHKRPSQVNGSYLISATRGYILAFEAELKRSDDAEHLERNIVAQYPNRLNKFLECSCKSSVNEA</sequence>
<dbReference type="InterPro" id="IPR036866">
    <property type="entry name" value="RibonucZ/Hydroxyglut_hydro"/>
</dbReference>
<dbReference type="EMBL" id="CDHK01000005">
    <property type="protein sequence ID" value="CEJ57321.1"/>
    <property type="molecule type" value="Genomic_DNA"/>
</dbReference>
<dbReference type="Pfam" id="PF00753">
    <property type="entry name" value="Lactamase_B"/>
    <property type="match status" value="1"/>
</dbReference>
<feature type="domain" description="Metallo-beta-lactamase" evidence="1">
    <location>
        <begin position="43"/>
        <end position="233"/>
    </location>
</feature>
<dbReference type="PANTHER" id="PTHR42951:SF14">
    <property type="entry name" value="METALLO-BETA-LACTAMASE SUPERFAMILY PROTEIN"/>
    <property type="match status" value="1"/>
</dbReference>